<evidence type="ECO:0000313" key="3">
    <source>
        <dbReference type="Proteomes" id="UP000011554"/>
    </source>
</evidence>
<reference evidence="2 3" key="1">
    <citation type="journal article" date="2014" name="PLoS Genet.">
        <title>Phylogenetically driven sequencing of extremely halophilic archaea reveals strategies for static and dynamic osmo-response.</title>
        <authorList>
            <person name="Becker E.A."/>
            <person name="Seitzer P.M."/>
            <person name="Tritt A."/>
            <person name="Larsen D."/>
            <person name="Krusor M."/>
            <person name="Yao A.I."/>
            <person name="Wu D."/>
            <person name="Madern D."/>
            <person name="Eisen J.A."/>
            <person name="Darling A.E."/>
            <person name="Facciotti M.T."/>
        </authorList>
    </citation>
    <scope>NUCLEOTIDE SEQUENCE [LARGE SCALE GENOMIC DNA]</scope>
    <source>
        <strain evidence="2 3">DSM 12278</strain>
    </source>
</reference>
<dbReference type="OrthoDB" id="237839at2157"/>
<comment type="caution">
    <text evidence="2">The sequence shown here is derived from an EMBL/GenBank/DDBJ whole genome shotgun (WGS) entry which is preliminary data.</text>
</comment>
<proteinExistence type="predicted"/>
<gene>
    <name evidence="2" type="ORF">C481_06477</name>
</gene>
<feature type="compositionally biased region" description="Low complexity" evidence="1">
    <location>
        <begin position="1"/>
        <end position="22"/>
    </location>
</feature>
<dbReference type="RefSeq" id="WP_006108330.1">
    <property type="nucleotide sequence ID" value="NZ_AOIO01000020.1"/>
</dbReference>
<evidence type="ECO:0000256" key="1">
    <source>
        <dbReference type="SAM" id="MobiDB-lite"/>
    </source>
</evidence>
<organism evidence="2 3">
    <name type="scientific">Natrialba asiatica (strain ATCC 700177 / DSM 12278 / JCM 9576 / FERM P-10747 / NBRC 102637 / 172P1)</name>
    <dbReference type="NCBI Taxonomy" id="29540"/>
    <lineage>
        <taxon>Archaea</taxon>
        <taxon>Methanobacteriati</taxon>
        <taxon>Methanobacteriota</taxon>
        <taxon>Stenosarchaea group</taxon>
        <taxon>Halobacteria</taxon>
        <taxon>Halobacteriales</taxon>
        <taxon>Natrialbaceae</taxon>
        <taxon>Natrialba</taxon>
    </lineage>
</organism>
<sequence length="118" mass="12618">MTDNADPTNATDAPADTATATDADTEPTELTELARGAEFTATEEEVAEAIEDAAAELGQSADEVRENVAYIMDSTFEDEGVSTSFNESISGTSLDHDEVGTGDPRLEALELYELRQRI</sequence>
<feature type="compositionally biased region" description="Polar residues" evidence="1">
    <location>
        <begin position="81"/>
        <end position="93"/>
    </location>
</feature>
<feature type="region of interest" description="Disordered" evidence="1">
    <location>
        <begin position="80"/>
        <end position="102"/>
    </location>
</feature>
<dbReference type="STRING" id="29540.C481_06477"/>
<accession>M0AXX1</accession>
<dbReference type="PATRIC" id="fig|29540.5.peg.1315"/>
<name>M0AXX1_NATA1</name>
<feature type="region of interest" description="Disordered" evidence="1">
    <location>
        <begin position="1"/>
        <end position="29"/>
    </location>
</feature>
<dbReference type="Proteomes" id="UP000011554">
    <property type="component" value="Unassembled WGS sequence"/>
</dbReference>
<dbReference type="eggNOG" id="ENOG502N5Z9">
    <property type="taxonomic scope" value="Archaea"/>
</dbReference>
<protein>
    <submittedName>
        <fullName evidence="2">Uncharacterized protein</fullName>
    </submittedName>
</protein>
<dbReference type="EMBL" id="AOIO01000020">
    <property type="protein sequence ID" value="ELZ02828.1"/>
    <property type="molecule type" value="Genomic_DNA"/>
</dbReference>
<keyword evidence="3" id="KW-1185">Reference proteome</keyword>
<evidence type="ECO:0000313" key="2">
    <source>
        <dbReference type="EMBL" id="ELZ02828.1"/>
    </source>
</evidence>
<dbReference type="AlphaFoldDB" id="M0AXX1"/>